<dbReference type="AlphaFoldDB" id="A0A1X2GPH6"/>
<feature type="region of interest" description="Disordered" evidence="1">
    <location>
        <begin position="64"/>
        <end position="123"/>
    </location>
</feature>
<name>A0A1X2GPH6_9FUNG</name>
<keyword evidence="3" id="KW-1185">Reference proteome</keyword>
<evidence type="ECO:0000313" key="3">
    <source>
        <dbReference type="Proteomes" id="UP000242146"/>
    </source>
</evidence>
<dbReference type="EMBL" id="MCGT01000007">
    <property type="protein sequence ID" value="ORX58320.1"/>
    <property type="molecule type" value="Genomic_DNA"/>
</dbReference>
<accession>A0A1X2GPH6</accession>
<reference evidence="2 3" key="1">
    <citation type="submission" date="2016-07" db="EMBL/GenBank/DDBJ databases">
        <title>Pervasive Adenine N6-methylation of Active Genes in Fungi.</title>
        <authorList>
            <consortium name="DOE Joint Genome Institute"/>
            <person name="Mondo S.J."/>
            <person name="Dannebaum R.O."/>
            <person name="Kuo R.C."/>
            <person name="Labutti K."/>
            <person name="Haridas S."/>
            <person name="Kuo A."/>
            <person name="Salamov A."/>
            <person name="Ahrendt S.R."/>
            <person name="Lipzen A."/>
            <person name="Sullivan W."/>
            <person name="Andreopoulos W.B."/>
            <person name="Clum A."/>
            <person name="Lindquist E."/>
            <person name="Daum C."/>
            <person name="Ramamoorthy G.K."/>
            <person name="Gryganskyi A."/>
            <person name="Culley D."/>
            <person name="Magnuson J.K."/>
            <person name="James T.Y."/>
            <person name="O'Malley M.A."/>
            <person name="Stajich J.E."/>
            <person name="Spatafora J.W."/>
            <person name="Visel A."/>
            <person name="Grigoriev I.V."/>
        </authorList>
    </citation>
    <scope>NUCLEOTIDE SEQUENCE [LARGE SCALE GENOMIC DNA]</scope>
    <source>
        <strain evidence="2 3">NRRL 3301</strain>
    </source>
</reference>
<comment type="caution">
    <text evidence="2">The sequence shown here is derived from an EMBL/GenBank/DDBJ whole genome shotgun (WGS) entry which is preliminary data.</text>
</comment>
<gene>
    <name evidence="2" type="ORF">DM01DRAFT_1333972</name>
</gene>
<dbReference type="Proteomes" id="UP000242146">
    <property type="component" value="Unassembled WGS sequence"/>
</dbReference>
<feature type="compositionally biased region" description="Low complexity" evidence="1">
    <location>
        <begin position="84"/>
        <end position="112"/>
    </location>
</feature>
<evidence type="ECO:0000313" key="2">
    <source>
        <dbReference type="EMBL" id="ORX58320.1"/>
    </source>
</evidence>
<organism evidence="2 3">
    <name type="scientific">Hesseltinella vesiculosa</name>
    <dbReference type="NCBI Taxonomy" id="101127"/>
    <lineage>
        <taxon>Eukaryota</taxon>
        <taxon>Fungi</taxon>
        <taxon>Fungi incertae sedis</taxon>
        <taxon>Mucoromycota</taxon>
        <taxon>Mucoromycotina</taxon>
        <taxon>Mucoromycetes</taxon>
        <taxon>Mucorales</taxon>
        <taxon>Cunninghamellaceae</taxon>
        <taxon>Hesseltinella</taxon>
    </lineage>
</organism>
<evidence type="ECO:0000256" key="1">
    <source>
        <dbReference type="SAM" id="MobiDB-lite"/>
    </source>
</evidence>
<feature type="compositionally biased region" description="Polar residues" evidence="1">
    <location>
        <begin position="113"/>
        <end position="123"/>
    </location>
</feature>
<protein>
    <submittedName>
        <fullName evidence="2">Uncharacterized protein</fullName>
    </submittedName>
</protein>
<sequence length="144" mass="16647">MLISKRPRSVMDSCHRQAIDIRVVDTSAPCDLPETSPNTTRLPQQHYAFWDDSQLDIDLAEPHNQGLHKHRHRFKDKFLHPMRQSSSSQQQSERMSWISSSSTRSSLSSNRSLTYGPSSPSTFSYSKLSRPFVHLKHFIIKKHT</sequence>
<feature type="compositionally biased region" description="Basic residues" evidence="1">
    <location>
        <begin position="66"/>
        <end position="75"/>
    </location>
</feature>
<proteinExistence type="predicted"/>